<accession>A0A6B0YT48</accession>
<evidence type="ECO:0000256" key="2">
    <source>
        <dbReference type="SAM" id="Phobius"/>
    </source>
</evidence>
<feature type="region of interest" description="Disordered" evidence="1">
    <location>
        <begin position="37"/>
        <end position="67"/>
    </location>
</feature>
<gene>
    <name evidence="3" type="ORF">F4Y42_10650</name>
</gene>
<proteinExistence type="predicted"/>
<keyword evidence="2" id="KW-0472">Membrane</keyword>
<feature type="compositionally biased region" description="Basic residues" evidence="1">
    <location>
        <begin position="58"/>
        <end position="67"/>
    </location>
</feature>
<evidence type="ECO:0008006" key="4">
    <source>
        <dbReference type="Google" id="ProtNLM"/>
    </source>
</evidence>
<comment type="caution">
    <text evidence="3">The sequence shown here is derived from an EMBL/GenBank/DDBJ whole genome shotgun (WGS) entry which is preliminary data.</text>
</comment>
<dbReference type="EMBL" id="VXRG01000090">
    <property type="protein sequence ID" value="MXY93893.1"/>
    <property type="molecule type" value="Genomic_DNA"/>
</dbReference>
<evidence type="ECO:0000313" key="3">
    <source>
        <dbReference type="EMBL" id="MXY93893.1"/>
    </source>
</evidence>
<keyword evidence="2" id="KW-1133">Transmembrane helix</keyword>
<feature type="transmembrane region" description="Helical" evidence="2">
    <location>
        <begin position="6"/>
        <end position="25"/>
    </location>
</feature>
<dbReference type="AlphaFoldDB" id="A0A6B0YT48"/>
<keyword evidence="2" id="KW-0812">Transmembrane</keyword>
<protein>
    <recommendedName>
        <fullName evidence="4">Cellulose biosynthesis protein BcsF</fullName>
    </recommendedName>
</protein>
<reference evidence="3" key="1">
    <citation type="submission" date="2019-09" db="EMBL/GenBank/DDBJ databases">
        <title>Characterisation of the sponge microbiome using genome-centric metagenomics.</title>
        <authorList>
            <person name="Engelberts J.P."/>
            <person name="Robbins S.J."/>
            <person name="De Goeij J.M."/>
            <person name="Aranda M."/>
            <person name="Bell S.C."/>
            <person name="Webster N.S."/>
        </authorList>
    </citation>
    <scope>NUCLEOTIDE SEQUENCE</scope>
    <source>
        <strain evidence="3">SB0664_bin_27</strain>
    </source>
</reference>
<organism evidence="3">
    <name type="scientific">Caldilineaceae bacterium SB0664_bin_27</name>
    <dbReference type="NCBI Taxonomy" id="2605260"/>
    <lineage>
        <taxon>Bacteria</taxon>
        <taxon>Bacillati</taxon>
        <taxon>Chloroflexota</taxon>
        <taxon>Caldilineae</taxon>
        <taxon>Caldilineales</taxon>
        <taxon>Caldilineaceae</taxon>
    </lineage>
</organism>
<evidence type="ECO:0000256" key="1">
    <source>
        <dbReference type="SAM" id="MobiDB-lite"/>
    </source>
</evidence>
<name>A0A6B0YT48_9CHLR</name>
<sequence>MEIIIVIIVAFVIFAFITPAITYLLRSLLRLPQRRNTFRTPLPGDYLFGDPDKSRERNPRRHRGLRL</sequence>